<organism evidence="1 2">
    <name type="scientific">Christiangramia antarctica</name>
    <dbReference type="NCBI Taxonomy" id="2058158"/>
    <lineage>
        <taxon>Bacteria</taxon>
        <taxon>Pseudomonadati</taxon>
        <taxon>Bacteroidota</taxon>
        <taxon>Flavobacteriia</taxon>
        <taxon>Flavobacteriales</taxon>
        <taxon>Flavobacteriaceae</taxon>
        <taxon>Christiangramia</taxon>
    </lineage>
</organism>
<evidence type="ECO:0000313" key="1">
    <source>
        <dbReference type="EMBL" id="MFD2832330.1"/>
    </source>
</evidence>
<dbReference type="EMBL" id="JBHUOJ010000007">
    <property type="protein sequence ID" value="MFD2832330.1"/>
    <property type="molecule type" value="Genomic_DNA"/>
</dbReference>
<protein>
    <submittedName>
        <fullName evidence="1">DinB family protein</fullName>
    </submittedName>
</protein>
<evidence type="ECO:0000313" key="2">
    <source>
        <dbReference type="Proteomes" id="UP001597438"/>
    </source>
</evidence>
<sequence length="69" mass="8250">MEEVWESFEDQREDITDFIKDSDLNFRNYIFEMPFGKLDGFQMLEFTAGHTARHTAQIDELKISENFPQ</sequence>
<gene>
    <name evidence="1" type="ORF">ACFSYS_03465</name>
</gene>
<dbReference type="InterPro" id="IPR034660">
    <property type="entry name" value="DinB/YfiT-like"/>
</dbReference>
<dbReference type="Gene3D" id="1.20.120.450">
    <property type="entry name" value="dinb family like domain"/>
    <property type="match status" value="1"/>
</dbReference>
<dbReference type="RefSeq" id="WP_251740380.1">
    <property type="nucleotide sequence ID" value="NZ_JBHUOJ010000007.1"/>
</dbReference>
<dbReference type="Proteomes" id="UP001597438">
    <property type="component" value="Unassembled WGS sequence"/>
</dbReference>
<name>A0ABW5X260_9FLAO</name>
<comment type="caution">
    <text evidence="1">The sequence shown here is derived from an EMBL/GenBank/DDBJ whole genome shotgun (WGS) entry which is preliminary data.</text>
</comment>
<proteinExistence type="predicted"/>
<reference evidence="2" key="1">
    <citation type="journal article" date="2019" name="Int. J. Syst. Evol. Microbiol.">
        <title>The Global Catalogue of Microorganisms (GCM) 10K type strain sequencing project: providing services to taxonomists for standard genome sequencing and annotation.</title>
        <authorList>
            <consortium name="The Broad Institute Genomics Platform"/>
            <consortium name="The Broad Institute Genome Sequencing Center for Infectious Disease"/>
            <person name="Wu L."/>
            <person name="Ma J."/>
        </authorList>
    </citation>
    <scope>NUCLEOTIDE SEQUENCE [LARGE SCALE GENOMIC DNA]</scope>
    <source>
        <strain evidence="2">KCTC 52925</strain>
    </source>
</reference>
<accession>A0ABW5X260</accession>
<keyword evidence="2" id="KW-1185">Reference proteome</keyword>
<dbReference type="SUPFAM" id="SSF109854">
    <property type="entry name" value="DinB/YfiT-like putative metalloenzymes"/>
    <property type="match status" value="1"/>
</dbReference>